<sequence>MDARHVVDAYLTESRTTFPNNTRAIKALQSLGPPPTSPDIENPSPAVWKALQAITALADNVVPGPGRKPAQSKAETANVIRGSWSSCIGLWVRMFLENFIPEKAYFSVPSSSAGKRFLIIVFGVLPMLLVFPSFTSDETQVVRELKGVSPNFPRLLIKPFLFQLERDHPDFTWAGWGRALGGTLFYNDNDLSQVMKEIAVSAKKPLHRLFIDYLQRQCKAFREDFYTMGNVRYAIIFFKFCAEPSYSSVRDFTFNGGPAALTRVIASLVIRKRTLLHIPDESPAFQDAYACVGLALSRLKDVAFISPLVAKAMLDGGIVISMLLAQRFYSLRAERMNKAVSMGFGAVLRLISLFFVYPSVLRRFIRSMKMAKAYGIDWDELPPSQTNMIIEPLRKTWTDLKTMASDMHTILREMRLMCGYSKCPRNLADDDNEDQDGDTPRYVNCSVCKHLSYCSRECAKKNWKARHRDECAALGEGWKNYWGLPSMLDILFFEELSWKFVHRHGEAIYQAMVKRRDEKRDYDAPIPRAGDVVRIDFSKTDVLSAEHFTITDIETLLQDKKLALLSQQKLQLVRDCSRRADAEGRLCVVALVPSIGLGLGSLWTSEISMDLPKQFFDVPDESSDESVRGAGDDLEPAELD</sequence>
<dbReference type="InterPro" id="IPR002893">
    <property type="entry name" value="Znf_MYND"/>
</dbReference>
<keyword evidence="6" id="KW-0812">Transmembrane</keyword>
<evidence type="ECO:0000256" key="6">
    <source>
        <dbReference type="SAM" id="Phobius"/>
    </source>
</evidence>
<dbReference type="PROSITE" id="PS50865">
    <property type="entry name" value="ZF_MYND_2"/>
    <property type="match status" value="1"/>
</dbReference>
<accession>A0AAW0BXB6</accession>
<gene>
    <name evidence="8" type="ORF">VNI00_013967</name>
</gene>
<feature type="region of interest" description="Disordered" evidence="5">
    <location>
        <begin position="618"/>
        <end position="640"/>
    </location>
</feature>
<dbReference type="Gene3D" id="6.10.140.2220">
    <property type="match status" value="1"/>
</dbReference>
<evidence type="ECO:0000313" key="9">
    <source>
        <dbReference type="Proteomes" id="UP001383192"/>
    </source>
</evidence>
<evidence type="ECO:0000256" key="3">
    <source>
        <dbReference type="ARBA" id="ARBA00022833"/>
    </source>
</evidence>
<evidence type="ECO:0000256" key="4">
    <source>
        <dbReference type="PROSITE-ProRule" id="PRU00134"/>
    </source>
</evidence>
<keyword evidence="1" id="KW-0479">Metal-binding</keyword>
<keyword evidence="9" id="KW-1185">Reference proteome</keyword>
<proteinExistence type="predicted"/>
<dbReference type="GO" id="GO:0008270">
    <property type="term" value="F:zinc ion binding"/>
    <property type="evidence" value="ECO:0007669"/>
    <property type="project" value="UniProtKB-KW"/>
</dbReference>
<organism evidence="8 9">
    <name type="scientific">Paramarasmius palmivorus</name>
    <dbReference type="NCBI Taxonomy" id="297713"/>
    <lineage>
        <taxon>Eukaryota</taxon>
        <taxon>Fungi</taxon>
        <taxon>Dikarya</taxon>
        <taxon>Basidiomycota</taxon>
        <taxon>Agaricomycotina</taxon>
        <taxon>Agaricomycetes</taxon>
        <taxon>Agaricomycetidae</taxon>
        <taxon>Agaricales</taxon>
        <taxon>Marasmiineae</taxon>
        <taxon>Marasmiaceae</taxon>
        <taxon>Paramarasmius</taxon>
    </lineage>
</organism>
<reference evidence="8 9" key="1">
    <citation type="submission" date="2024-01" db="EMBL/GenBank/DDBJ databases">
        <title>A draft genome for a cacao thread blight-causing isolate of Paramarasmius palmivorus.</title>
        <authorList>
            <person name="Baruah I.K."/>
            <person name="Bukari Y."/>
            <person name="Amoako-Attah I."/>
            <person name="Meinhardt L.W."/>
            <person name="Bailey B.A."/>
            <person name="Cohen S.P."/>
        </authorList>
    </citation>
    <scope>NUCLEOTIDE SEQUENCE [LARGE SCALE GENOMIC DNA]</scope>
    <source>
        <strain evidence="8 9">GH-12</strain>
    </source>
</reference>
<dbReference type="Proteomes" id="UP001383192">
    <property type="component" value="Unassembled WGS sequence"/>
</dbReference>
<feature type="domain" description="MYND-type" evidence="7">
    <location>
        <begin position="420"/>
        <end position="471"/>
    </location>
</feature>
<feature type="transmembrane region" description="Helical" evidence="6">
    <location>
        <begin position="341"/>
        <end position="360"/>
    </location>
</feature>
<comment type="caution">
    <text evidence="8">The sequence shown here is derived from an EMBL/GenBank/DDBJ whole genome shotgun (WGS) entry which is preliminary data.</text>
</comment>
<dbReference type="AlphaFoldDB" id="A0AAW0BXB6"/>
<protein>
    <recommendedName>
        <fullName evidence="7">MYND-type domain-containing protein</fullName>
    </recommendedName>
</protein>
<evidence type="ECO:0000256" key="1">
    <source>
        <dbReference type="ARBA" id="ARBA00022723"/>
    </source>
</evidence>
<dbReference type="EMBL" id="JAYKXP010000074">
    <property type="protein sequence ID" value="KAK7030858.1"/>
    <property type="molecule type" value="Genomic_DNA"/>
</dbReference>
<dbReference type="SUPFAM" id="SSF144232">
    <property type="entry name" value="HIT/MYND zinc finger-like"/>
    <property type="match status" value="1"/>
</dbReference>
<evidence type="ECO:0000313" key="8">
    <source>
        <dbReference type="EMBL" id="KAK7030858.1"/>
    </source>
</evidence>
<feature type="transmembrane region" description="Helical" evidence="6">
    <location>
        <begin position="308"/>
        <end position="329"/>
    </location>
</feature>
<dbReference type="Pfam" id="PF01753">
    <property type="entry name" value="zf-MYND"/>
    <property type="match status" value="1"/>
</dbReference>
<evidence type="ECO:0000256" key="2">
    <source>
        <dbReference type="ARBA" id="ARBA00022771"/>
    </source>
</evidence>
<keyword evidence="6" id="KW-0472">Membrane</keyword>
<keyword evidence="6" id="KW-1133">Transmembrane helix</keyword>
<evidence type="ECO:0000256" key="5">
    <source>
        <dbReference type="SAM" id="MobiDB-lite"/>
    </source>
</evidence>
<name>A0AAW0BXB6_9AGAR</name>
<keyword evidence="2 4" id="KW-0863">Zinc-finger</keyword>
<evidence type="ECO:0000259" key="7">
    <source>
        <dbReference type="PROSITE" id="PS50865"/>
    </source>
</evidence>
<keyword evidence="3" id="KW-0862">Zinc</keyword>